<organism evidence="3 4">
    <name type="scientific">Microlunatus kandeliicorticis</name>
    <dbReference type="NCBI Taxonomy" id="1759536"/>
    <lineage>
        <taxon>Bacteria</taxon>
        <taxon>Bacillati</taxon>
        <taxon>Actinomycetota</taxon>
        <taxon>Actinomycetes</taxon>
        <taxon>Propionibacteriales</taxon>
        <taxon>Propionibacteriaceae</taxon>
        <taxon>Microlunatus</taxon>
    </lineage>
</organism>
<feature type="domain" description="HTH merR-type" evidence="2">
    <location>
        <begin position="1"/>
        <end position="70"/>
    </location>
</feature>
<dbReference type="SMART" id="SM00422">
    <property type="entry name" value="HTH_MERR"/>
    <property type="match status" value="1"/>
</dbReference>
<dbReference type="InterPro" id="IPR000551">
    <property type="entry name" value="MerR-type_HTH_dom"/>
</dbReference>
<evidence type="ECO:0000313" key="3">
    <source>
        <dbReference type="EMBL" id="MBA8794843.1"/>
    </source>
</evidence>
<evidence type="ECO:0000256" key="1">
    <source>
        <dbReference type="ARBA" id="ARBA00023125"/>
    </source>
</evidence>
<dbReference type="AlphaFoldDB" id="A0A7W3IT94"/>
<evidence type="ECO:0000259" key="2">
    <source>
        <dbReference type="PROSITE" id="PS50937"/>
    </source>
</evidence>
<dbReference type="InterPro" id="IPR047057">
    <property type="entry name" value="MerR_fam"/>
</dbReference>
<keyword evidence="4" id="KW-1185">Reference proteome</keyword>
<dbReference type="Pfam" id="PF13411">
    <property type="entry name" value="MerR_1"/>
    <property type="match status" value="1"/>
</dbReference>
<reference evidence="3 4" key="1">
    <citation type="submission" date="2020-07" db="EMBL/GenBank/DDBJ databases">
        <title>Sequencing the genomes of 1000 actinobacteria strains.</title>
        <authorList>
            <person name="Klenk H.-P."/>
        </authorList>
    </citation>
    <scope>NUCLEOTIDE SEQUENCE [LARGE SCALE GENOMIC DNA]</scope>
    <source>
        <strain evidence="3 4">DSM 100723</strain>
    </source>
</reference>
<dbReference type="Proteomes" id="UP000523079">
    <property type="component" value="Unassembled WGS sequence"/>
</dbReference>
<dbReference type="PROSITE" id="PS50937">
    <property type="entry name" value="HTH_MERR_2"/>
    <property type="match status" value="1"/>
</dbReference>
<dbReference type="InterPro" id="IPR009061">
    <property type="entry name" value="DNA-bd_dom_put_sf"/>
</dbReference>
<dbReference type="GO" id="GO:0003677">
    <property type="term" value="F:DNA binding"/>
    <property type="evidence" value="ECO:0007669"/>
    <property type="project" value="UniProtKB-KW"/>
</dbReference>
<dbReference type="EMBL" id="JACGWT010000003">
    <property type="protein sequence ID" value="MBA8794843.1"/>
    <property type="molecule type" value="Genomic_DNA"/>
</dbReference>
<evidence type="ECO:0000313" key="4">
    <source>
        <dbReference type="Proteomes" id="UP000523079"/>
    </source>
</evidence>
<sequence length="207" mass="22465">MRISELSRRADVPVATVKFYLREGLLPPGELTSATQARYADAHLERLRLVRALVTGVGLSIDSTRQVLALIDHPPGEVAEVFGAVQQLLTPTDAVDPARERSTRTLVEQWGWTCEEGYDAPLRRLAGALAAVDAAGFEIPDGVLDRYAAAMHAVAEIEIAHVPRTSLSEAVRYMVLGSVLMEPVLLAVRRLAEAQVATASEENFRPG</sequence>
<dbReference type="SUPFAM" id="SSF46955">
    <property type="entry name" value="Putative DNA-binding domain"/>
    <property type="match status" value="1"/>
</dbReference>
<gene>
    <name evidence="3" type="ORF">FHX74_002462</name>
</gene>
<accession>A0A7W3IT94</accession>
<name>A0A7W3IT94_9ACTN</name>
<dbReference type="PANTHER" id="PTHR30204">
    <property type="entry name" value="REDOX-CYCLING DRUG-SENSING TRANSCRIPTIONAL ACTIVATOR SOXR"/>
    <property type="match status" value="1"/>
</dbReference>
<proteinExistence type="predicted"/>
<dbReference type="GO" id="GO:0003700">
    <property type="term" value="F:DNA-binding transcription factor activity"/>
    <property type="evidence" value="ECO:0007669"/>
    <property type="project" value="InterPro"/>
</dbReference>
<keyword evidence="1 3" id="KW-0238">DNA-binding</keyword>
<dbReference type="Gene3D" id="1.10.1660.10">
    <property type="match status" value="1"/>
</dbReference>
<dbReference type="RefSeq" id="WP_182560375.1">
    <property type="nucleotide sequence ID" value="NZ_JACGWT010000003.1"/>
</dbReference>
<dbReference type="PANTHER" id="PTHR30204:SF98">
    <property type="entry name" value="HTH-TYPE TRANSCRIPTIONAL REGULATOR ADHR"/>
    <property type="match status" value="1"/>
</dbReference>
<comment type="caution">
    <text evidence="3">The sequence shown here is derived from an EMBL/GenBank/DDBJ whole genome shotgun (WGS) entry which is preliminary data.</text>
</comment>
<protein>
    <submittedName>
        <fullName evidence="3">DNA-binding transcriptional MerR regulator</fullName>
    </submittedName>
</protein>